<evidence type="ECO:0000313" key="6">
    <source>
        <dbReference type="EMBL" id="MCD9561407.1"/>
    </source>
</evidence>
<comment type="similarity">
    <text evidence="1">Belongs to the remorin family.</text>
</comment>
<keyword evidence="2" id="KW-0175">Coiled coil</keyword>
<proteinExistence type="inferred from homology"/>
<gene>
    <name evidence="6" type="ORF">HAX54_020510</name>
</gene>
<feature type="domain" description="Remorin C-terminal" evidence="4">
    <location>
        <begin position="145"/>
        <end position="251"/>
    </location>
</feature>
<feature type="compositionally biased region" description="Polar residues" evidence="3">
    <location>
        <begin position="95"/>
        <end position="104"/>
    </location>
</feature>
<dbReference type="EMBL" id="JACEIK010002472">
    <property type="protein sequence ID" value="MCD9561407.1"/>
    <property type="molecule type" value="Genomic_DNA"/>
</dbReference>
<dbReference type="Pfam" id="PF03763">
    <property type="entry name" value="Remorin_C"/>
    <property type="match status" value="1"/>
</dbReference>
<keyword evidence="7" id="KW-1185">Reference proteome</keyword>
<feature type="coiled-coil region" evidence="2">
    <location>
        <begin position="181"/>
        <end position="223"/>
    </location>
</feature>
<protein>
    <recommendedName>
        <fullName evidence="8">Remorin</fullName>
    </recommendedName>
</protein>
<dbReference type="Proteomes" id="UP000823775">
    <property type="component" value="Unassembled WGS sequence"/>
</dbReference>
<dbReference type="InterPro" id="IPR005516">
    <property type="entry name" value="Remorin_C"/>
</dbReference>
<evidence type="ECO:0000256" key="3">
    <source>
        <dbReference type="SAM" id="MobiDB-lite"/>
    </source>
</evidence>
<evidence type="ECO:0000256" key="2">
    <source>
        <dbReference type="SAM" id="Coils"/>
    </source>
</evidence>
<dbReference type="Pfam" id="PF03766">
    <property type="entry name" value="Remorin_N"/>
    <property type="match status" value="1"/>
</dbReference>
<evidence type="ECO:0008006" key="8">
    <source>
        <dbReference type="Google" id="ProtNLM"/>
    </source>
</evidence>
<comment type="caution">
    <text evidence="6">The sequence shown here is derived from an EMBL/GenBank/DDBJ whole genome shotgun (WGS) entry which is preliminary data.</text>
</comment>
<organism evidence="6 7">
    <name type="scientific">Datura stramonium</name>
    <name type="common">Jimsonweed</name>
    <name type="synonym">Common thornapple</name>
    <dbReference type="NCBI Taxonomy" id="4076"/>
    <lineage>
        <taxon>Eukaryota</taxon>
        <taxon>Viridiplantae</taxon>
        <taxon>Streptophyta</taxon>
        <taxon>Embryophyta</taxon>
        <taxon>Tracheophyta</taxon>
        <taxon>Spermatophyta</taxon>
        <taxon>Magnoliopsida</taxon>
        <taxon>eudicotyledons</taxon>
        <taxon>Gunneridae</taxon>
        <taxon>Pentapetalae</taxon>
        <taxon>asterids</taxon>
        <taxon>lamiids</taxon>
        <taxon>Solanales</taxon>
        <taxon>Solanaceae</taxon>
        <taxon>Solanoideae</taxon>
        <taxon>Datureae</taxon>
        <taxon>Datura</taxon>
    </lineage>
</organism>
<reference evidence="6 7" key="1">
    <citation type="journal article" date="2021" name="BMC Genomics">
        <title>Datura genome reveals duplications of psychoactive alkaloid biosynthetic genes and high mutation rate following tissue culture.</title>
        <authorList>
            <person name="Rajewski A."/>
            <person name="Carter-House D."/>
            <person name="Stajich J."/>
            <person name="Litt A."/>
        </authorList>
    </citation>
    <scope>NUCLEOTIDE SEQUENCE [LARGE SCALE GENOMIC DNA]</scope>
    <source>
        <strain evidence="6">AR-01</strain>
    </source>
</reference>
<dbReference type="PANTHER" id="PTHR31775:SF36">
    <property type="entry name" value="REMORIN 2"/>
    <property type="match status" value="1"/>
</dbReference>
<name>A0ABS8UT71_DATST</name>
<feature type="region of interest" description="Disordered" evidence="3">
    <location>
        <begin position="94"/>
        <end position="134"/>
    </location>
</feature>
<accession>A0ABS8UT71</accession>
<sequence length="257" mass="28565">MPTRSQHCLHVCFIPPNYPISFHSTTHFPSLLPSILAYPEKLLYLYIRESPDITLQIAFSRFPSSFPIIINRIRMAEAEGTAVPPPQAEIPAVASDSTAMTASTKPDDSKALATTLPPPKPDSSTKKSSKGSLDRDVALAQLETEKRNSYIKAWEESEKSKVENKAQKKLSAVGTWENTKKANIEAKLKTLEEQLEQKKAEYAEKIKNRIAALHKEADEKRAMVEARRGEELLKAEEMAAKYRATGQAPKKIGCLGC</sequence>
<dbReference type="PANTHER" id="PTHR31775">
    <property type="entry name" value="OS02G0117200 PROTEIN"/>
    <property type="match status" value="1"/>
</dbReference>
<evidence type="ECO:0000259" key="4">
    <source>
        <dbReference type="Pfam" id="PF03763"/>
    </source>
</evidence>
<evidence type="ECO:0000313" key="7">
    <source>
        <dbReference type="Proteomes" id="UP000823775"/>
    </source>
</evidence>
<dbReference type="InterPro" id="IPR005518">
    <property type="entry name" value="Remorin_N"/>
</dbReference>
<feature type="domain" description="Remorin N-terminal" evidence="5">
    <location>
        <begin position="79"/>
        <end position="142"/>
    </location>
</feature>
<evidence type="ECO:0000256" key="1">
    <source>
        <dbReference type="ARBA" id="ARBA00005711"/>
    </source>
</evidence>
<evidence type="ECO:0000259" key="5">
    <source>
        <dbReference type="Pfam" id="PF03766"/>
    </source>
</evidence>